<dbReference type="FunFam" id="3.30.160.60:FF:000690">
    <property type="entry name" value="Zinc finger protein 354C"/>
    <property type="match status" value="1"/>
</dbReference>
<evidence type="ECO:0000256" key="1">
    <source>
        <dbReference type="ARBA" id="ARBA00004123"/>
    </source>
</evidence>
<dbReference type="Pfam" id="PF00096">
    <property type="entry name" value="zf-C2H2"/>
    <property type="match status" value="6"/>
</dbReference>
<keyword evidence="2" id="KW-0479">Metal-binding</keyword>
<dbReference type="FunFam" id="3.30.160.60:FF:000110">
    <property type="entry name" value="Zinc finger protein-like"/>
    <property type="match status" value="1"/>
</dbReference>
<dbReference type="EMBL" id="JAVRJZ010000012">
    <property type="protein sequence ID" value="KAK2715717.1"/>
    <property type="molecule type" value="Genomic_DNA"/>
</dbReference>
<feature type="region of interest" description="Disordered" evidence="8">
    <location>
        <begin position="377"/>
        <end position="398"/>
    </location>
</feature>
<dbReference type="InterPro" id="IPR050331">
    <property type="entry name" value="Zinc_finger"/>
</dbReference>
<dbReference type="GO" id="GO:0005634">
    <property type="term" value="C:nucleus"/>
    <property type="evidence" value="ECO:0007669"/>
    <property type="project" value="UniProtKB-SubCell"/>
</dbReference>
<evidence type="ECO:0000256" key="8">
    <source>
        <dbReference type="SAM" id="MobiDB-lite"/>
    </source>
</evidence>
<reference evidence="10" key="1">
    <citation type="submission" date="2023-07" db="EMBL/GenBank/DDBJ databases">
        <title>Chromosome-level genome assembly of Artemia franciscana.</title>
        <authorList>
            <person name="Jo E."/>
        </authorList>
    </citation>
    <scope>NUCLEOTIDE SEQUENCE</scope>
    <source>
        <tissue evidence="10">Whole body</tissue>
    </source>
</reference>
<dbReference type="FunFam" id="3.30.160.60:FF:000446">
    <property type="entry name" value="Zinc finger protein"/>
    <property type="match status" value="2"/>
</dbReference>
<gene>
    <name evidence="10" type="ORF">QYM36_010331</name>
</gene>
<feature type="domain" description="C2H2-type" evidence="9">
    <location>
        <begin position="352"/>
        <end position="379"/>
    </location>
</feature>
<dbReference type="EMBL" id="JAVRJZ010000012">
    <property type="protein sequence ID" value="KAK2715716.1"/>
    <property type="molecule type" value="Genomic_DNA"/>
</dbReference>
<evidence type="ECO:0000256" key="2">
    <source>
        <dbReference type="ARBA" id="ARBA00022723"/>
    </source>
</evidence>
<evidence type="ECO:0000256" key="3">
    <source>
        <dbReference type="ARBA" id="ARBA00022737"/>
    </source>
</evidence>
<dbReference type="GO" id="GO:0008270">
    <property type="term" value="F:zinc ion binding"/>
    <property type="evidence" value="ECO:0007669"/>
    <property type="project" value="UniProtKB-KW"/>
</dbReference>
<dbReference type="Gene3D" id="3.30.160.60">
    <property type="entry name" value="Classic Zinc Finger"/>
    <property type="match status" value="7"/>
</dbReference>
<dbReference type="PROSITE" id="PS50157">
    <property type="entry name" value="ZINC_FINGER_C2H2_2"/>
    <property type="match status" value="7"/>
</dbReference>
<evidence type="ECO:0000313" key="11">
    <source>
        <dbReference type="Proteomes" id="UP001187531"/>
    </source>
</evidence>
<keyword evidence="6" id="KW-0539">Nucleus</keyword>
<organism evidence="10 11">
    <name type="scientific">Artemia franciscana</name>
    <name type="common">Brine shrimp</name>
    <name type="synonym">Artemia sanfranciscana</name>
    <dbReference type="NCBI Taxonomy" id="6661"/>
    <lineage>
        <taxon>Eukaryota</taxon>
        <taxon>Metazoa</taxon>
        <taxon>Ecdysozoa</taxon>
        <taxon>Arthropoda</taxon>
        <taxon>Crustacea</taxon>
        <taxon>Branchiopoda</taxon>
        <taxon>Anostraca</taxon>
        <taxon>Artemiidae</taxon>
        <taxon>Artemia</taxon>
    </lineage>
</organism>
<dbReference type="FunFam" id="3.30.160.60:FF:002343">
    <property type="entry name" value="Zinc finger protein 33A"/>
    <property type="match status" value="1"/>
</dbReference>
<dbReference type="InterPro" id="IPR036236">
    <property type="entry name" value="Znf_C2H2_sf"/>
</dbReference>
<evidence type="ECO:0000256" key="5">
    <source>
        <dbReference type="ARBA" id="ARBA00022833"/>
    </source>
</evidence>
<dbReference type="Proteomes" id="UP001187531">
    <property type="component" value="Unassembled WGS sequence"/>
</dbReference>
<feature type="domain" description="C2H2-type" evidence="9">
    <location>
        <begin position="242"/>
        <end position="269"/>
    </location>
</feature>
<keyword evidence="4 7" id="KW-0863">Zinc-finger</keyword>
<dbReference type="FunFam" id="3.30.160.60:FF:000264">
    <property type="entry name" value="Zinc finger protein 236"/>
    <property type="match status" value="1"/>
</dbReference>
<evidence type="ECO:0000313" key="10">
    <source>
        <dbReference type="EMBL" id="KAK2715716.1"/>
    </source>
</evidence>
<dbReference type="SMART" id="SM00355">
    <property type="entry name" value="ZnF_C2H2"/>
    <property type="match status" value="7"/>
</dbReference>
<feature type="domain" description="C2H2-type" evidence="9">
    <location>
        <begin position="186"/>
        <end position="213"/>
    </location>
</feature>
<evidence type="ECO:0000256" key="7">
    <source>
        <dbReference type="PROSITE-ProRule" id="PRU00042"/>
    </source>
</evidence>
<protein>
    <recommendedName>
        <fullName evidence="9">C2H2-type domain-containing protein</fullName>
    </recommendedName>
</protein>
<dbReference type="GO" id="GO:0003682">
    <property type="term" value="F:chromatin binding"/>
    <property type="evidence" value="ECO:0007669"/>
    <property type="project" value="UniProtKB-ARBA"/>
</dbReference>
<comment type="subcellular location">
    <subcellularLocation>
        <location evidence="1">Nucleus</location>
    </subcellularLocation>
</comment>
<feature type="domain" description="C2H2-type" evidence="9">
    <location>
        <begin position="270"/>
        <end position="297"/>
    </location>
</feature>
<feature type="domain" description="C2H2-type" evidence="9">
    <location>
        <begin position="214"/>
        <end position="241"/>
    </location>
</feature>
<dbReference type="PROSITE" id="PS00028">
    <property type="entry name" value="ZINC_FINGER_C2H2_1"/>
    <property type="match status" value="6"/>
</dbReference>
<name>A0AA88HWZ9_ARTSF</name>
<dbReference type="AlphaFoldDB" id="A0AA88HWZ9"/>
<accession>A0AA88HWZ9</accession>
<feature type="compositionally biased region" description="Basic and acidic residues" evidence="8">
    <location>
        <begin position="385"/>
        <end position="398"/>
    </location>
</feature>
<feature type="domain" description="C2H2-type" evidence="9">
    <location>
        <begin position="326"/>
        <end position="351"/>
    </location>
</feature>
<dbReference type="SUPFAM" id="SSF57667">
    <property type="entry name" value="beta-beta-alpha zinc fingers"/>
    <property type="match status" value="4"/>
</dbReference>
<dbReference type="PANTHER" id="PTHR16515:SF49">
    <property type="entry name" value="GASTRULA ZINC FINGER PROTEIN XLCGF49.1-LIKE-RELATED"/>
    <property type="match status" value="1"/>
</dbReference>
<dbReference type="InterPro" id="IPR013087">
    <property type="entry name" value="Znf_C2H2_type"/>
</dbReference>
<evidence type="ECO:0000256" key="6">
    <source>
        <dbReference type="ARBA" id="ARBA00023242"/>
    </source>
</evidence>
<keyword evidence="3" id="KW-0677">Repeat</keyword>
<evidence type="ECO:0000256" key="4">
    <source>
        <dbReference type="ARBA" id="ARBA00022771"/>
    </source>
</evidence>
<keyword evidence="5" id="KW-0862">Zinc</keyword>
<comment type="caution">
    <text evidence="10">The sequence shown here is derived from an EMBL/GenBank/DDBJ whole genome shotgun (WGS) entry which is preliminary data.</text>
</comment>
<dbReference type="EMBL" id="JAVRJZ010000012">
    <property type="protein sequence ID" value="KAK2715718.1"/>
    <property type="molecule type" value="Genomic_DNA"/>
</dbReference>
<keyword evidence="11" id="KW-1185">Reference proteome</keyword>
<feature type="domain" description="C2H2-type" evidence="9">
    <location>
        <begin position="298"/>
        <end position="325"/>
    </location>
</feature>
<dbReference type="PANTHER" id="PTHR16515">
    <property type="entry name" value="PR DOMAIN ZINC FINGER PROTEIN"/>
    <property type="match status" value="1"/>
</dbReference>
<proteinExistence type="predicted"/>
<sequence>MATPPDFMAIVVKKEVEDTLPSGSNLVFGASSPEFDANLVRCDLSACNEGLSNLNKEVETTVSQLGKNLSSEQEETSSTADFASVYIKQEIDSDCLSVWPRNSYSSVENQQENCLDEKPFIPQEEENFPLLDHLLPNASVDGNLLFNVEPSFSEQNHGFISWSDDGGACTPDQTQNKSPGTGEKPYKCEVCKREFTYQSIYKNHMKIHSGERPYSCKVCQKAFSNLYNLGQHTRIHIGEKEYHCKICNRGFNVKCNLSYHMRIHSGEKPYQCEICKKSFPVSSGLSRHKVVHTGEKPFKCTICNMAFSQKYVLSNHMKKHDGEKLLECDICLKKLRTSLSEHKKIHTGEKPYKCTICNKVFCQKGSLYKHMVAHKQETASVASPKQEETDKLPRPSSM</sequence>
<evidence type="ECO:0000259" key="9">
    <source>
        <dbReference type="PROSITE" id="PS50157"/>
    </source>
</evidence>
<dbReference type="GO" id="GO:0006355">
    <property type="term" value="P:regulation of DNA-templated transcription"/>
    <property type="evidence" value="ECO:0007669"/>
    <property type="project" value="UniProtKB-ARBA"/>
</dbReference>